<dbReference type="AlphaFoldDB" id="A0A3L6GDV7"/>
<sequence>MRYSTYIMFEDTHTTSTTVVVPSHKNLWPVSSDLRDKLSFRWTMSWMAMMVSSSDAVLRTIRETPMLATIMISPCLTMDSTVQPLWTTSKRWLRRSLSYTAAHAAKYDCFQRSNWQSAIFFSSLMNDANVSVSC</sequence>
<protein>
    <submittedName>
        <fullName evidence="1">Uncharacterized protein</fullName>
    </submittedName>
</protein>
<dbReference type="Proteomes" id="UP000251960">
    <property type="component" value="Chromosome 10"/>
</dbReference>
<organism evidence="1 2">
    <name type="scientific">Zea mays</name>
    <name type="common">Maize</name>
    <dbReference type="NCBI Taxonomy" id="4577"/>
    <lineage>
        <taxon>Eukaryota</taxon>
        <taxon>Viridiplantae</taxon>
        <taxon>Streptophyta</taxon>
        <taxon>Embryophyta</taxon>
        <taxon>Tracheophyta</taxon>
        <taxon>Spermatophyta</taxon>
        <taxon>Magnoliopsida</taxon>
        <taxon>Liliopsida</taxon>
        <taxon>Poales</taxon>
        <taxon>Poaceae</taxon>
        <taxon>PACMAD clade</taxon>
        <taxon>Panicoideae</taxon>
        <taxon>Andropogonodae</taxon>
        <taxon>Andropogoneae</taxon>
        <taxon>Tripsacinae</taxon>
        <taxon>Zea</taxon>
    </lineage>
</organism>
<gene>
    <name evidence="1" type="ORF">Zm00014a_002047</name>
</gene>
<dbReference type="EMBL" id="NCVQ01000002">
    <property type="protein sequence ID" value="PWZ46546.1"/>
    <property type="molecule type" value="Genomic_DNA"/>
</dbReference>
<comment type="caution">
    <text evidence="1">The sequence shown here is derived from an EMBL/GenBank/DDBJ whole genome shotgun (WGS) entry which is preliminary data.</text>
</comment>
<reference evidence="1 2" key="1">
    <citation type="journal article" date="2018" name="Nat. Genet.">
        <title>Extensive intraspecific gene order and gene structural variations between Mo17 and other maize genomes.</title>
        <authorList>
            <person name="Sun S."/>
            <person name="Zhou Y."/>
            <person name="Chen J."/>
            <person name="Shi J."/>
            <person name="Zhao H."/>
            <person name="Zhao H."/>
            <person name="Song W."/>
            <person name="Zhang M."/>
            <person name="Cui Y."/>
            <person name="Dong X."/>
            <person name="Liu H."/>
            <person name="Ma X."/>
            <person name="Jiao Y."/>
            <person name="Wang B."/>
            <person name="Wei X."/>
            <person name="Stein J.C."/>
            <person name="Glaubitz J.C."/>
            <person name="Lu F."/>
            <person name="Yu G."/>
            <person name="Liang C."/>
            <person name="Fengler K."/>
            <person name="Li B."/>
            <person name="Rafalski A."/>
            <person name="Schnable P.S."/>
            <person name="Ware D.H."/>
            <person name="Buckler E.S."/>
            <person name="Lai J."/>
        </authorList>
    </citation>
    <scope>NUCLEOTIDE SEQUENCE [LARGE SCALE GENOMIC DNA]</scope>
    <source>
        <strain evidence="2">cv. Missouri 17</strain>
        <tissue evidence="1">Seedling</tissue>
    </source>
</reference>
<accession>A0A3L6GDV7</accession>
<name>A0A3L6GDV7_MAIZE</name>
<evidence type="ECO:0000313" key="2">
    <source>
        <dbReference type="Proteomes" id="UP000251960"/>
    </source>
</evidence>
<proteinExistence type="predicted"/>
<evidence type="ECO:0000313" key="1">
    <source>
        <dbReference type="EMBL" id="PWZ46546.1"/>
    </source>
</evidence>